<evidence type="ECO:0008006" key="3">
    <source>
        <dbReference type="Google" id="ProtNLM"/>
    </source>
</evidence>
<name>A0A399F333_9DEIN</name>
<gene>
    <name evidence="1" type="ORF">Mlute_00107</name>
</gene>
<organism evidence="1 2">
    <name type="scientific">Meiothermus luteus</name>
    <dbReference type="NCBI Taxonomy" id="2026184"/>
    <lineage>
        <taxon>Bacteria</taxon>
        <taxon>Thermotogati</taxon>
        <taxon>Deinococcota</taxon>
        <taxon>Deinococci</taxon>
        <taxon>Thermales</taxon>
        <taxon>Thermaceae</taxon>
        <taxon>Meiothermus</taxon>
    </lineage>
</organism>
<protein>
    <recommendedName>
        <fullName evidence="3">Lipoprotein</fullName>
    </recommendedName>
</protein>
<dbReference type="EMBL" id="QWKZ01000001">
    <property type="protein sequence ID" value="RIH90185.1"/>
    <property type="molecule type" value="Genomic_DNA"/>
</dbReference>
<comment type="caution">
    <text evidence="1">The sequence shown here is derived from an EMBL/GenBank/DDBJ whole genome shotgun (WGS) entry which is preliminary data.</text>
</comment>
<dbReference type="Proteomes" id="UP000265800">
    <property type="component" value="Unassembled WGS sequence"/>
</dbReference>
<evidence type="ECO:0000313" key="1">
    <source>
        <dbReference type="EMBL" id="RIH90185.1"/>
    </source>
</evidence>
<dbReference type="AlphaFoldDB" id="A0A399F333"/>
<dbReference type="OrthoDB" id="29920at2"/>
<dbReference type="RefSeq" id="WP_119358828.1">
    <property type="nucleotide sequence ID" value="NZ_QWKZ01000001.1"/>
</dbReference>
<keyword evidence="2" id="KW-1185">Reference proteome</keyword>
<evidence type="ECO:0000313" key="2">
    <source>
        <dbReference type="Proteomes" id="UP000265800"/>
    </source>
</evidence>
<reference evidence="1 2" key="1">
    <citation type="submission" date="2018-08" db="EMBL/GenBank/DDBJ databases">
        <title>Meiothermus luteus KCTC 52599 genome sequencing project.</title>
        <authorList>
            <person name="Da Costa M.S."/>
            <person name="Albuquerque L."/>
            <person name="Raposo P."/>
            <person name="Froufe H.J.C."/>
            <person name="Barroso C.S."/>
            <person name="Egas C."/>
        </authorList>
    </citation>
    <scope>NUCLEOTIDE SEQUENCE [LARGE SCALE GENOMIC DNA]</scope>
    <source>
        <strain evidence="1 2">KCTC 52599</strain>
    </source>
</reference>
<accession>A0A399F333</accession>
<proteinExistence type="predicted"/>
<dbReference type="PROSITE" id="PS51257">
    <property type="entry name" value="PROKAR_LIPOPROTEIN"/>
    <property type="match status" value="1"/>
</dbReference>
<sequence length="208" mass="21913">MKRLVILGGAALALLVSGCDTLSGIAGEFQPTPEVEVVGALEGACVRLEAIKETRTVGSWTGCTAPYTFRVSLPNGAYTLVGRAERDGLVYQEGRTEATLERGRRTLVGLSRKRVNVQVTAAWVDPGQGGLAEAWMLPQEAAGVPTYADTPPATLNGRVLVAREVVAQGKATLSTPTGKDVAFRLVQGETEGVVRVSRLEADGRVVVP</sequence>